<evidence type="ECO:0000256" key="7">
    <source>
        <dbReference type="SAM" id="SignalP"/>
    </source>
</evidence>
<dbReference type="InterPro" id="IPR001915">
    <property type="entry name" value="Peptidase_M48"/>
</dbReference>
<feature type="chain" id="PRO_5008556454" evidence="7">
    <location>
        <begin position="23"/>
        <end position="392"/>
    </location>
</feature>
<keyword evidence="5 6" id="KW-0482">Metalloprotease</keyword>
<evidence type="ECO:0000256" key="4">
    <source>
        <dbReference type="ARBA" id="ARBA00022833"/>
    </source>
</evidence>
<dbReference type="STRING" id="1560345.AWL63_16760"/>
<dbReference type="KEGG" id="span:AWL63_16760"/>
<evidence type="ECO:0000313" key="9">
    <source>
        <dbReference type="EMBL" id="AOH85347.1"/>
    </source>
</evidence>
<dbReference type="InterPro" id="IPR051156">
    <property type="entry name" value="Mito/Outer_Membr_Metalloprot"/>
</dbReference>
<keyword evidence="3 6" id="KW-0378">Hydrolase</keyword>
<dbReference type="CDD" id="cd07324">
    <property type="entry name" value="M48C_Oma1-like"/>
    <property type="match status" value="1"/>
</dbReference>
<dbReference type="GO" id="GO:0004222">
    <property type="term" value="F:metalloendopeptidase activity"/>
    <property type="evidence" value="ECO:0007669"/>
    <property type="project" value="InterPro"/>
</dbReference>
<dbReference type="SUPFAM" id="SSF48452">
    <property type="entry name" value="TPR-like"/>
    <property type="match status" value="1"/>
</dbReference>
<keyword evidence="4 6" id="KW-0862">Zinc</keyword>
<feature type="domain" description="Peptidase M48" evidence="8">
    <location>
        <begin position="88"/>
        <end position="259"/>
    </location>
</feature>
<dbReference type="GO" id="GO:0016020">
    <property type="term" value="C:membrane"/>
    <property type="evidence" value="ECO:0007669"/>
    <property type="project" value="TreeGrafter"/>
</dbReference>
<evidence type="ECO:0000256" key="3">
    <source>
        <dbReference type="ARBA" id="ARBA00022801"/>
    </source>
</evidence>
<comment type="cofactor">
    <cofactor evidence="6">
        <name>Zn(2+)</name>
        <dbReference type="ChEBI" id="CHEBI:29105"/>
    </cofactor>
    <text evidence="6">Binds 1 zinc ion per subunit.</text>
</comment>
<evidence type="ECO:0000256" key="6">
    <source>
        <dbReference type="RuleBase" id="RU003983"/>
    </source>
</evidence>
<dbReference type="Proteomes" id="UP000094256">
    <property type="component" value="Chromosome"/>
</dbReference>
<name>A0A1B3ZD49_9SPHN</name>
<dbReference type="PANTHER" id="PTHR22726:SF1">
    <property type="entry name" value="METALLOENDOPEPTIDASE OMA1, MITOCHONDRIAL"/>
    <property type="match status" value="1"/>
</dbReference>
<reference evidence="9 10" key="1">
    <citation type="submission" date="2016-01" db="EMBL/GenBank/DDBJ databases">
        <title>Complete genome and mega plasmid sequence of Sphingomonas panacis DCY99 elicits systemic resistance in rice to Xanthomonas oryzae.</title>
        <authorList>
            <person name="Kim Y.J."/>
            <person name="Yang D.C."/>
            <person name="Sing P."/>
        </authorList>
    </citation>
    <scope>NUCLEOTIDE SEQUENCE [LARGE SCALE GENOMIC DNA]</scope>
    <source>
        <strain evidence="9 10">DCY99</strain>
    </source>
</reference>
<evidence type="ECO:0000256" key="1">
    <source>
        <dbReference type="ARBA" id="ARBA00022670"/>
    </source>
</evidence>
<feature type="signal peptide" evidence="7">
    <location>
        <begin position="1"/>
        <end position="22"/>
    </location>
</feature>
<dbReference type="RefSeq" id="WP_069205880.1">
    <property type="nucleotide sequence ID" value="NZ_CP014168.1"/>
</dbReference>
<dbReference type="PANTHER" id="PTHR22726">
    <property type="entry name" value="METALLOENDOPEPTIDASE OMA1"/>
    <property type="match status" value="1"/>
</dbReference>
<dbReference type="Pfam" id="PF01435">
    <property type="entry name" value="Peptidase_M48"/>
    <property type="match status" value="1"/>
</dbReference>
<accession>A0A1B3ZD49</accession>
<keyword evidence="2" id="KW-0479">Metal-binding</keyword>
<keyword evidence="1 6" id="KW-0645">Protease</keyword>
<dbReference type="GO" id="GO:0051603">
    <property type="term" value="P:proteolysis involved in protein catabolic process"/>
    <property type="evidence" value="ECO:0007669"/>
    <property type="project" value="TreeGrafter"/>
</dbReference>
<dbReference type="AlphaFoldDB" id="A0A1B3ZD49"/>
<evidence type="ECO:0000256" key="2">
    <source>
        <dbReference type="ARBA" id="ARBA00022723"/>
    </source>
</evidence>
<evidence type="ECO:0000313" key="10">
    <source>
        <dbReference type="Proteomes" id="UP000094256"/>
    </source>
</evidence>
<gene>
    <name evidence="9" type="ORF">AWL63_16760</name>
</gene>
<dbReference type="OrthoDB" id="9810445at2"/>
<comment type="similarity">
    <text evidence="6">Belongs to the peptidase M48 family.</text>
</comment>
<evidence type="ECO:0000256" key="5">
    <source>
        <dbReference type="ARBA" id="ARBA00023049"/>
    </source>
</evidence>
<dbReference type="EMBL" id="CP014168">
    <property type="protein sequence ID" value="AOH85347.1"/>
    <property type="molecule type" value="Genomic_DNA"/>
</dbReference>
<keyword evidence="10" id="KW-1185">Reference proteome</keyword>
<dbReference type="InterPro" id="IPR011990">
    <property type="entry name" value="TPR-like_helical_dom_sf"/>
</dbReference>
<proteinExistence type="inferred from homology"/>
<dbReference type="Gene3D" id="3.30.2010.10">
    <property type="entry name" value="Metalloproteases ('zincins'), catalytic domain"/>
    <property type="match status" value="1"/>
</dbReference>
<keyword evidence="7" id="KW-0732">Signal</keyword>
<evidence type="ECO:0000259" key="8">
    <source>
        <dbReference type="Pfam" id="PF01435"/>
    </source>
</evidence>
<sequence length="392" mass="42981">MTPRLRRLALLGVAAVFGVAASAPKEPLPPYSGAYEPQTVDERGLWMQLDEAERTLRDSAFVLKEPGLTDYVRAVLCRTVGADRCRGIRIYVMRDPEFNARMAPNGMMVVNSGLLIRVHDEAELAAVLGHEFAHFEQRHSLHRFQHDRSMTDVVAWMSVIAASGASYQVRRSAVDVANSAVGSMFAFGRDEEREADLLGAKYMLAAGYDPNALPDIWNRAMDEADATAFGRKQKSHRYDRLSFFASHPTSLERATYLRTLVAGMGQGDAGRDALQGAVKPLRGAFLADQIKLNDFGGTEYLFGQLAGDTWDAELLCARGDLYRTRGNPRDLVSAAGFYAQAIALDPTNADAYRGLGLAQLRGGDSHGGDALKRYLALRPDAPDRAMIQTLLP</sequence>
<dbReference type="GO" id="GO:0046872">
    <property type="term" value="F:metal ion binding"/>
    <property type="evidence" value="ECO:0007669"/>
    <property type="project" value="UniProtKB-KW"/>
</dbReference>
<organism evidence="9 10">
    <name type="scientific">Sphingomonas panacis</name>
    <dbReference type="NCBI Taxonomy" id="1560345"/>
    <lineage>
        <taxon>Bacteria</taxon>
        <taxon>Pseudomonadati</taxon>
        <taxon>Pseudomonadota</taxon>
        <taxon>Alphaproteobacteria</taxon>
        <taxon>Sphingomonadales</taxon>
        <taxon>Sphingomonadaceae</taxon>
        <taxon>Sphingomonas</taxon>
    </lineage>
</organism>
<dbReference type="Gene3D" id="1.25.40.10">
    <property type="entry name" value="Tetratricopeptide repeat domain"/>
    <property type="match status" value="1"/>
</dbReference>
<protein>
    <submittedName>
        <fullName evidence="9">Peptidase M48</fullName>
    </submittedName>
</protein>